<dbReference type="GO" id="GO:0080120">
    <property type="term" value="P:CAAX-box protein maturation"/>
    <property type="evidence" value="ECO:0007669"/>
    <property type="project" value="UniProtKB-ARBA"/>
</dbReference>
<accession>A0A6B8VXA7</accession>
<dbReference type="GO" id="GO:0004175">
    <property type="term" value="F:endopeptidase activity"/>
    <property type="evidence" value="ECO:0007669"/>
    <property type="project" value="UniProtKB-ARBA"/>
</dbReference>
<proteinExistence type="predicted"/>
<evidence type="ECO:0000256" key="1">
    <source>
        <dbReference type="SAM" id="MobiDB-lite"/>
    </source>
</evidence>
<sequence>MKRLYEKNQVRHFLVWLALYLMATIVAVNLGVNVGISAHAAAVIPLGVLTVIMLAYLLRSGIGLQIGLGVSPAVPAARMWFYLPLLILIGLPLLRGVRDDLTILIGVTIIAHFVFVGFLEEVLFRGLLLHALLRKGRPVWAVIVTSLTFGLGHSASLFIGQGGTDTALQIINATLVGLLFTLVVIATGSLQAVIVAHILYNIIAEFSTIGEGTSLIIPAIAVLIIYGSWLLYGAGALSRLKEIAATQRPPDSAQQASRPLHPRSSTLSQRSDVADVPERFLPGHPGPAEPLTRPREEKQ</sequence>
<keyword evidence="4" id="KW-0614">Plasmid</keyword>
<organism evidence="4 5">
    <name type="scientific">Corynebacterium occultum</name>
    <dbReference type="NCBI Taxonomy" id="2675219"/>
    <lineage>
        <taxon>Bacteria</taxon>
        <taxon>Bacillati</taxon>
        <taxon>Actinomycetota</taxon>
        <taxon>Actinomycetes</taxon>
        <taxon>Mycobacteriales</taxon>
        <taxon>Corynebacteriaceae</taxon>
        <taxon>Corynebacterium</taxon>
    </lineage>
</organism>
<dbReference type="RefSeq" id="WP_156233023.1">
    <property type="nucleotide sequence ID" value="NZ_CP046456.1"/>
</dbReference>
<dbReference type="AlphaFoldDB" id="A0A6B8VXA7"/>
<dbReference type="GO" id="GO:0006508">
    <property type="term" value="P:proteolysis"/>
    <property type="evidence" value="ECO:0007669"/>
    <property type="project" value="UniProtKB-KW"/>
</dbReference>
<dbReference type="Proteomes" id="UP000424462">
    <property type="component" value="Plasmid pCOCCU"/>
</dbReference>
<dbReference type="KEGG" id="cok:COCCU_14365"/>
<dbReference type="InterPro" id="IPR003675">
    <property type="entry name" value="Rce1/LyrA-like_dom"/>
</dbReference>
<reference evidence="4 5" key="1">
    <citation type="submission" date="2019-11" db="EMBL/GenBank/DDBJ databases">
        <title>Complete genome sequence of Corynebacterium kalinowskii 1959, a novel Corynebacterium species isolated from soil of a small paddock in Vilsendorf, Germany.</title>
        <authorList>
            <person name="Schaffert L."/>
            <person name="Ruwe M."/>
            <person name="Milse J."/>
            <person name="Hanuschka K."/>
            <person name="Ortseifen V."/>
            <person name="Droste J."/>
            <person name="Brandt D."/>
            <person name="Schlueter L."/>
            <person name="Kutter Y."/>
            <person name="Vinke S."/>
            <person name="Viehoefer P."/>
            <person name="Jacob L."/>
            <person name="Luebke N.-C."/>
            <person name="Schulte-Berndt E."/>
            <person name="Hain C."/>
            <person name="Linder M."/>
            <person name="Schmidt P."/>
            <person name="Wollenschlaeger L."/>
            <person name="Luttermann T."/>
            <person name="Thieme E."/>
            <person name="Hassa J."/>
            <person name="Haak M."/>
            <person name="Wittchen M."/>
            <person name="Mentz A."/>
            <person name="Persicke M."/>
            <person name="Busche T."/>
            <person name="Ruckert C."/>
        </authorList>
    </citation>
    <scope>NUCLEOTIDE SEQUENCE [LARGE SCALE GENOMIC DNA]</scope>
    <source>
        <strain evidence="4 5">2039</strain>
        <plasmid evidence="5">pcoccu</plasmid>
    </source>
</reference>
<dbReference type="PANTHER" id="PTHR36435:SF1">
    <property type="entry name" value="CAAX AMINO TERMINAL PROTEASE FAMILY PROTEIN"/>
    <property type="match status" value="1"/>
</dbReference>
<keyword evidence="2" id="KW-0812">Transmembrane</keyword>
<dbReference type="PANTHER" id="PTHR36435">
    <property type="entry name" value="SLR1288 PROTEIN"/>
    <property type="match status" value="1"/>
</dbReference>
<keyword evidence="4" id="KW-0645">Protease</keyword>
<evidence type="ECO:0000256" key="2">
    <source>
        <dbReference type="SAM" id="Phobius"/>
    </source>
</evidence>
<keyword evidence="5" id="KW-1185">Reference proteome</keyword>
<feature type="transmembrane region" description="Helical" evidence="2">
    <location>
        <begin position="12"/>
        <end position="32"/>
    </location>
</feature>
<keyword evidence="2" id="KW-0472">Membrane</keyword>
<dbReference type="EMBL" id="CP046456">
    <property type="protein sequence ID" value="QGU08763.1"/>
    <property type="molecule type" value="Genomic_DNA"/>
</dbReference>
<feature type="transmembrane region" description="Helical" evidence="2">
    <location>
        <begin position="139"/>
        <end position="159"/>
    </location>
</feature>
<protein>
    <submittedName>
        <fullName evidence="4">CAAX amino terminal protease self-immunity</fullName>
    </submittedName>
</protein>
<keyword evidence="2" id="KW-1133">Transmembrane helix</keyword>
<evidence type="ECO:0000313" key="5">
    <source>
        <dbReference type="Proteomes" id="UP000424462"/>
    </source>
</evidence>
<keyword evidence="4" id="KW-0378">Hydrolase</keyword>
<dbReference type="InterPro" id="IPR052710">
    <property type="entry name" value="CAAX_protease"/>
</dbReference>
<feature type="compositionally biased region" description="Polar residues" evidence="1">
    <location>
        <begin position="252"/>
        <end position="271"/>
    </location>
</feature>
<feature type="transmembrane region" description="Helical" evidence="2">
    <location>
        <begin position="79"/>
        <end position="95"/>
    </location>
</feature>
<feature type="transmembrane region" description="Helical" evidence="2">
    <location>
        <begin position="215"/>
        <end position="232"/>
    </location>
</feature>
<name>A0A6B8VXA7_9CORY</name>
<geneLocation type="plasmid" evidence="5">
    <name>pcoccu</name>
</geneLocation>
<dbReference type="Pfam" id="PF02517">
    <property type="entry name" value="Rce1-like"/>
    <property type="match status" value="1"/>
</dbReference>
<evidence type="ECO:0000313" key="4">
    <source>
        <dbReference type="EMBL" id="QGU08763.1"/>
    </source>
</evidence>
<gene>
    <name evidence="4" type="ORF">COCCU_14365</name>
</gene>
<feature type="transmembrane region" description="Helical" evidence="2">
    <location>
        <begin position="179"/>
        <end position="203"/>
    </location>
</feature>
<feature type="region of interest" description="Disordered" evidence="1">
    <location>
        <begin position="248"/>
        <end position="299"/>
    </location>
</feature>
<feature type="transmembrane region" description="Helical" evidence="2">
    <location>
        <begin position="38"/>
        <end position="58"/>
    </location>
</feature>
<feature type="domain" description="CAAX prenyl protease 2/Lysostaphin resistance protein A-like" evidence="3">
    <location>
        <begin position="107"/>
        <end position="203"/>
    </location>
</feature>
<evidence type="ECO:0000259" key="3">
    <source>
        <dbReference type="Pfam" id="PF02517"/>
    </source>
</evidence>
<feature type="transmembrane region" description="Helical" evidence="2">
    <location>
        <begin position="101"/>
        <end position="119"/>
    </location>
</feature>